<reference evidence="1 2" key="1">
    <citation type="submission" date="2024-10" db="EMBL/GenBank/DDBJ databases">
        <title>The Natural Products Discovery Center: Release of the First 8490 Sequenced Strains for Exploring Actinobacteria Biosynthetic Diversity.</title>
        <authorList>
            <person name="Kalkreuter E."/>
            <person name="Kautsar S.A."/>
            <person name="Yang D."/>
            <person name="Bader C.D."/>
            <person name="Teijaro C.N."/>
            <person name="Fluegel L."/>
            <person name="Davis C.M."/>
            <person name="Simpson J.R."/>
            <person name="Lauterbach L."/>
            <person name="Steele A.D."/>
            <person name="Gui C."/>
            <person name="Meng S."/>
            <person name="Li G."/>
            <person name="Viehrig K."/>
            <person name="Ye F."/>
            <person name="Su P."/>
            <person name="Kiefer A.F."/>
            <person name="Nichols A."/>
            <person name="Cepeda A.J."/>
            <person name="Yan W."/>
            <person name="Fan B."/>
            <person name="Jiang Y."/>
            <person name="Adhikari A."/>
            <person name="Zheng C.-J."/>
            <person name="Schuster L."/>
            <person name="Cowan T.M."/>
            <person name="Smanski M.J."/>
            <person name="Chevrette M.G."/>
            <person name="De Carvalho L.P.S."/>
            <person name="Shen B."/>
        </authorList>
    </citation>
    <scope>NUCLEOTIDE SEQUENCE [LARGE SCALE GENOMIC DNA]</scope>
    <source>
        <strain evidence="1 2">NPDC087581</strain>
    </source>
</reference>
<dbReference type="Proteomes" id="UP001617213">
    <property type="component" value="Unassembled WGS sequence"/>
</dbReference>
<proteinExistence type="predicted"/>
<keyword evidence="2" id="KW-1185">Reference proteome</keyword>
<organism evidence="1 2">
    <name type="scientific">Pseudomonas sivasensis</name>
    <dbReference type="NCBI Taxonomy" id="1880678"/>
    <lineage>
        <taxon>Bacteria</taxon>
        <taxon>Pseudomonadati</taxon>
        <taxon>Pseudomonadota</taxon>
        <taxon>Gammaproteobacteria</taxon>
        <taxon>Pseudomonadales</taxon>
        <taxon>Pseudomonadaceae</taxon>
        <taxon>Pseudomonas</taxon>
    </lineage>
</organism>
<dbReference type="RefSeq" id="WP_401379780.1">
    <property type="nucleotide sequence ID" value="NZ_JBIUWZ010000001.1"/>
</dbReference>
<comment type="caution">
    <text evidence="1">The sequence shown here is derived from an EMBL/GenBank/DDBJ whole genome shotgun (WGS) entry which is preliminary data.</text>
</comment>
<dbReference type="Pfam" id="PF11185">
    <property type="entry name" value="DUF2971"/>
    <property type="match status" value="1"/>
</dbReference>
<accession>A0ABW8DUW4</accession>
<evidence type="ECO:0000313" key="1">
    <source>
        <dbReference type="EMBL" id="MFJ2676846.1"/>
    </source>
</evidence>
<evidence type="ECO:0000313" key="2">
    <source>
        <dbReference type="Proteomes" id="UP001617213"/>
    </source>
</evidence>
<dbReference type="InterPro" id="IPR021352">
    <property type="entry name" value="DUF2971"/>
</dbReference>
<dbReference type="EMBL" id="JBIUWZ010000001">
    <property type="protein sequence ID" value="MFJ2676846.1"/>
    <property type="molecule type" value="Genomic_DNA"/>
</dbReference>
<sequence>MKIFHYTDATAVKSILENEKMWLTDVRYLNDSEEMHNGISKLVQYMRHRVKNFPHPHEFFEDAANYVESGLVGKAGYGIENRPVFIGSFTQEGDLLSQWRAYGSYSIEFDADYVPQELFRCVYDDDIKLDQASDKVLLNLITIAKDMATNSGFLDRDGYEAFSEIIGLVATFKHESFSEEQEVRVILGHDIDPEIEDGLDVEFRTRGNILIPYVKADLPFESIRAIHIGPMRDQELAYISMKAFVDKLHLTRDVTIHNFKHKIDVIKSTIPYRAP</sequence>
<name>A0ABW8DUW4_9PSED</name>
<protein>
    <submittedName>
        <fullName evidence="1">DUF2971 domain-containing protein</fullName>
    </submittedName>
</protein>
<gene>
    <name evidence="1" type="ORF">ACIOWJ_01890</name>
</gene>